<dbReference type="InterPro" id="IPR037923">
    <property type="entry name" value="HTH-like"/>
</dbReference>
<dbReference type="Proteomes" id="UP000309676">
    <property type="component" value="Unassembled WGS sequence"/>
</dbReference>
<dbReference type="PANTHER" id="PTHR46796">
    <property type="entry name" value="HTH-TYPE TRANSCRIPTIONAL ACTIVATOR RHAS-RELATED"/>
    <property type="match status" value="1"/>
</dbReference>
<keyword evidence="4" id="KW-0804">Transcription</keyword>
<proteinExistence type="predicted"/>
<evidence type="ECO:0000313" key="6">
    <source>
        <dbReference type="EMBL" id="TLS49589.1"/>
    </source>
</evidence>
<dbReference type="InterPro" id="IPR009057">
    <property type="entry name" value="Homeodomain-like_sf"/>
</dbReference>
<gene>
    <name evidence="6" type="ORF">FE782_24695</name>
</gene>
<evidence type="ECO:0000256" key="1">
    <source>
        <dbReference type="ARBA" id="ARBA00023015"/>
    </source>
</evidence>
<dbReference type="OrthoDB" id="182534at2"/>
<dbReference type="AlphaFoldDB" id="A0A5R9G3M6"/>
<evidence type="ECO:0000256" key="4">
    <source>
        <dbReference type="ARBA" id="ARBA00023163"/>
    </source>
</evidence>
<dbReference type="GO" id="GO:0003700">
    <property type="term" value="F:DNA-binding transcription factor activity"/>
    <property type="evidence" value="ECO:0007669"/>
    <property type="project" value="InterPro"/>
</dbReference>
<protein>
    <submittedName>
        <fullName evidence="6">Helix-turn-helix domain-containing protein</fullName>
    </submittedName>
</protein>
<keyword evidence="7" id="KW-1185">Reference proteome</keyword>
<evidence type="ECO:0000313" key="7">
    <source>
        <dbReference type="Proteomes" id="UP000309676"/>
    </source>
</evidence>
<keyword evidence="1" id="KW-0805">Transcription regulation</keyword>
<dbReference type="InterPro" id="IPR020449">
    <property type="entry name" value="Tscrpt_reg_AraC-type_HTH"/>
</dbReference>
<dbReference type="Gene3D" id="2.60.120.10">
    <property type="entry name" value="Jelly Rolls"/>
    <property type="match status" value="1"/>
</dbReference>
<dbReference type="EMBL" id="VCIW01000020">
    <property type="protein sequence ID" value="TLS49589.1"/>
    <property type="molecule type" value="Genomic_DNA"/>
</dbReference>
<dbReference type="PRINTS" id="PR00032">
    <property type="entry name" value="HTHARAC"/>
</dbReference>
<sequence>MSTLIAEAPTCLYAAEVRKRIGEPSVYPLHRHEDHGELLLIIEGEARYVVDRSPFVARQGDLVFFPPGVWHQEASEPSAPFRFYYLGHQGLRVAGLAPDRFDEPGKPCLLPTRDRFPAMKAAFERLIEEFGDAAPEYQEAVDALLRLLVVDVLRLLRYPDRAAGRPAPDRTARLAALFMNDRYSLPLTLDDIASAVHLSPFHLSRLFRRETGLSPIQYLIRCRIEAAKRLLLTTDDSVDKIAASVGYESPTAFHRQFKRATGASPGKYRKDLLTFNNQV</sequence>
<dbReference type="SUPFAM" id="SSF46689">
    <property type="entry name" value="Homeodomain-like"/>
    <property type="match status" value="2"/>
</dbReference>
<comment type="caution">
    <text evidence="6">The sequence shown here is derived from an EMBL/GenBank/DDBJ whole genome shotgun (WGS) entry which is preliminary data.</text>
</comment>
<dbReference type="GO" id="GO:0043565">
    <property type="term" value="F:sequence-specific DNA binding"/>
    <property type="evidence" value="ECO:0007669"/>
    <property type="project" value="InterPro"/>
</dbReference>
<dbReference type="RefSeq" id="WP_138197032.1">
    <property type="nucleotide sequence ID" value="NZ_VCIW01000020.1"/>
</dbReference>
<dbReference type="PROSITE" id="PS00041">
    <property type="entry name" value="HTH_ARAC_FAMILY_1"/>
    <property type="match status" value="1"/>
</dbReference>
<accession>A0A5R9G3M6</accession>
<evidence type="ECO:0000256" key="3">
    <source>
        <dbReference type="ARBA" id="ARBA00023159"/>
    </source>
</evidence>
<dbReference type="Pfam" id="PF12833">
    <property type="entry name" value="HTH_18"/>
    <property type="match status" value="1"/>
</dbReference>
<evidence type="ECO:0000256" key="2">
    <source>
        <dbReference type="ARBA" id="ARBA00023125"/>
    </source>
</evidence>
<dbReference type="PROSITE" id="PS01124">
    <property type="entry name" value="HTH_ARAC_FAMILY_2"/>
    <property type="match status" value="1"/>
</dbReference>
<evidence type="ECO:0000259" key="5">
    <source>
        <dbReference type="PROSITE" id="PS01124"/>
    </source>
</evidence>
<dbReference type="InterPro" id="IPR018060">
    <property type="entry name" value="HTH_AraC"/>
</dbReference>
<dbReference type="InterPro" id="IPR003313">
    <property type="entry name" value="AraC-bd"/>
</dbReference>
<reference evidence="6 7" key="1">
    <citation type="submission" date="2019-05" db="EMBL/GenBank/DDBJ databases">
        <authorList>
            <person name="Narsing Rao M.P."/>
            <person name="Li W.J."/>
        </authorList>
    </citation>
    <scope>NUCLEOTIDE SEQUENCE [LARGE SCALE GENOMIC DNA]</scope>
    <source>
        <strain evidence="6 7">SYSU_K30003</strain>
    </source>
</reference>
<dbReference type="Pfam" id="PF02311">
    <property type="entry name" value="AraC_binding"/>
    <property type="match status" value="1"/>
</dbReference>
<dbReference type="InterPro" id="IPR018062">
    <property type="entry name" value="HTH_AraC-typ_CS"/>
</dbReference>
<dbReference type="Gene3D" id="1.10.10.60">
    <property type="entry name" value="Homeodomain-like"/>
    <property type="match status" value="2"/>
</dbReference>
<dbReference type="SUPFAM" id="SSF51215">
    <property type="entry name" value="Regulatory protein AraC"/>
    <property type="match status" value="1"/>
</dbReference>
<dbReference type="SMART" id="SM00342">
    <property type="entry name" value="HTH_ARAC"/>
    <property type="match status" value="1"/>
</dbReference>
<name>A0A5R9G3M6_9BACL</name>
<dbReference type="CDD" id="cd02208">
    <property type="entry name" value="cupin_RmlC-like"/>
    <property type="match status" value="1"/>
</dbReference>
<dbReference type="InterPro" id="IPR014710">
    <property type="entry name" value="RmlC-like_jellyroll"/>
</dbReference>
<feature type="domain" description="HTH araC/xylS-type" evidence="5">
    <location>
        <begin position="173"/>
        <end position="271"/>
    </location>
</feature>
<dbReference type="InterPro" id="IPR050204">
    <property type="entry name" value="AraC_XylS_family_regulators"/>
</dbReference>
<organism evidence="6 7">
    <name type="scientific">Paenibacillus antri</name>
    <dbReference type="NCBI Taxonomy" id="2582848"/>
    <lineage>
        <taxon>Bacteria</taxon>
        <taxon>Bacillati</taxon>
        <taxon>Bacillota</taxon>
        <taxon>Bacilli</taxon>
        <taxon>Bacillales</taxon>
        <taxon>Paenibacillaceae</taxon>
        <taxon>Paenibacillus</taxon>
    </lineage>
</organism>
<keyword evidence="2" id="KW-0238">DNA-binding</keyword>
<keyword evidence="3" id="KW-0010">Activator</keyword>